<dbReference type="GO" id="GO:0030833">
    <property type="term" value="P:regulation of actin filament polymerization"/>
    <property type="evidence" value="ECO:0007669"/>
    <property type="project" value="InterPro"/>
</dbReference>
<comment type="similarity">
    <text evidence="2">Belongs to the CYRI family.</text>
</comment>
<sequence length="412" mass="46019">MAEKEKCEVDGDTLRQSETEREQKAASSASVGPQLSLGANLGFPHSNNFTEQGGQRQEEEEDTKGSPAMGNLIKVLGKDLENCPHFFLDFESKGLMGNLLKVLACAELEHGPIVFLDFEHAQPTEAETAVWNQVSAVLEEAHGILAELQSYNGAGQEIREAIQNPGDLALQEKAWNAVCPLVAKLKRFYEFSLRLENALRSLLEALTSPPYAPMQHLEREQALAKQFAEILHFTLSFDELKMTNPAIQNDFSYYRRTISRNRLNNQQLEAENEVNNEMANRMSLFYAEATPMLKTLSNATTKFVSENKTLPIEDTTDCLSTMACVCRVMLETPEYRCRFTNTDTMLFCMRVMVGVIILYDHVHPVGAFAKTSKIDMKGCIKVLKEQPSNSVEGLLNALSCTDLHLQATHGAM</sequence>
<dbReference type="Proteomes" id="UP000327493">
    <property type="component" value="Chromosome 14"/>
</dbReference>
<dbReference type="AlphaFoldDB" id="A0A5J5D3N3"/>
<dbReference type="InterPro" id="IPR039789">
    <property type="entry name" value="CYRI"/>
</dbReference>
<dbReference type="EMBL" id="VOFY01000014">
    <property type="protein sequence ID" value="KAA8586141.1"/>
    <property type="molecule type" value="Genomic_DNA"/>
</dbReference>
<gene>
    <name evidence="7" type="ORF">FQN60_007710</name>
</gene>
<evidence type="ECO:0000313" key="8">
    <source>
        <dbReference type="Proteomes" id="UP000327493"/>
    </source>
</evidence>
<feature type="compositionally biased region" description="Basic and acidic residues" evidence="5">
    <location>
        <begin position="1"/>
        <end position="24"/>
    </location>
</feature>
<dbReference type="InterPro" id="IPR009828">
    <property type="entry name" value="CYRIA/CYRIB_Rac1-bd"/>
</dbReference>
<keyword evidence="4" id="KW-0449">Lipoprotein</keyword>
<dbReference type="Pfam" id="PF07159">
    <property type="entry name" value="CYRIA-B_Rac1-bd"/>
    <property type="match status" value="1"/>
</dbReference>
<evidence type="ECO:0000256" key="4">
    <source>
        <dbReference type="ARBA" id="ARBA00023288"/>
    </source>
</evidence>
<accession>A0A5J5D3N3</accession>
<feature type="domain" description="CYRIA/CYRIB Rac1 binding" evidence="6">
    <location>
        <begin position="114"/>
        <end position="406"/>
    </location>
</feature>
<evidence type="ECO:0000256" key="3">
    <source>
        <dbReference type="ARBA" id="ARBA00023136"/>
    </source>
</evidence>
<dbReference type="GO" id="GO:0031267">
    <property type="term" value="F:small GTPase binding"/>
    <property type="evidence" value="ECO:0007669"/>
    <property type="project" value="InterPro"/>
</dbReference>
<evidence type="ECO:0000313" key="7">
    <source>
        <dbReference type="EMBL" id="KAA8586141.1"/>
    </source>
</evidence>
<evidence type="ECO:0000256" key="2">
    <source>
        <dbReference type="ARBA" id="ARBA00005778"/>
    </source>
</evidence>
<keyword evidence="3" id="KW-0472">Membrane</keyword>
<protein>
    <recommendedName>
        <fullName evidence="6">CYRIA/CYRIB Rac1 binding domain-containing protein</fullName>
    </recommendedName>
</protein>
<keyword evidence="8" id="KW-1185">Reference proteome</keyword>
<evidence type="ECO:0000256" key="1">
    <source>
        <dbReference type="ARBA" id="ARBA00004635"/>
    </source>
</evidence>
<reference evidence="7 8" key="1">
    <citation type="submission" date="2019-08" db="EMBL/GenBank/DDBJ databases">
        <title>A chromosome-level genome assembly, high-density linkage maps, and genome scans reveal the genomic architecture of hybrid incompatibilities underlying speciation via character displacement in darters (Percidae: Etheostominae).</title>
        <authorList>
            <person name="Moran R.L."/>
            <person name="Catchen J.M."/>
            <person name="Fuller R.C."/>
        </authorList>
    </citation>
    <scope>NUCLEOTIDE SEQUENCE [LARGE SCALE GENOMIC DNA]</scope>
    <source>
        <strain evidence="7">EspeVRDwgs_2016</strain>
        <tissue evidence="7">Muscle</tissue>
    </source>
</reference>
<evidence type="ECO:0000259" key="6">
    <source>
        <dbReference type="Pfam" id="PF07159"/>
    </source>
</evidence>
<name>A0A5J5D3N3_9PERO</name>
<comment type="subcellular location">
    <subcellularLocation>
        <location evidence="1">Membrane</location>
        <topology evidence="1">Lipid-anchor</topology>
    </subcellularLocation>
</comment>
<feature type="region of interest" description="Disordered" evidence="5">
    <location>
        <begin position="1"/>
        <end position="69"/>
    </location>
</feature>
<dbReference type="GO" id="GO:0016020">
    <property type="term" value="C:membrane"/>
    <property type="evidence" value="ECO:0007669"/>
    <property type="project" value="UniProtKB-SubCell"/>
</dbReference>
<dbReference type="PANTHER" id="PTHR12422">
    <property type="entry name" value="GH09096P"/>
    <property type="match status" value="1"/>
</dbReference>
<comment type="caution">
    <text evidence="7">The sequence shown here is derived from an EMBL/GenBank/DDBJ whole genome shotgun (WGS) entry which is preliminary data.</text>
</comment>
<organism evidence="7 8">
    <name type="scientific">Etheostoma spectabile</name>
    <name type="common">orangethroat darter</name>
    <dbReference type="NCBI Taxonomy" id="54343"/>
    <lineage>
        <taxon>Eukaryota</taxon>
        <taxon>Metazoa</taxon>
        <taxon>Chordata</taxon>
        <taxon>Craniata</taxon>
        <taxon>Vertebrata</taxon>
        <taxon>Euteleostomi</taxon>
        <taxon>Actinopterygii</taxon>
        <taxon>Neopterygii</taxon>
        <taxon>Teleostei</taxon>
        <taxon>Neoteleostei</taxon>
        <taxon>Acanthomorphata</taxon>
        <taxon>Eupercaria</taxon>
        <taxon>Perciformes</taxon>
        <taxon>Percoidei</taxon>
        <taxon>Percidae</taxon>
        <taxon>Etheostomatinae</taxon>
        <taxon>Etheostoma</taxon>
    </lineage>
</organism>
<proteinExistence type="inferred from homology"/>
<evidence type="ECO:0000256" key="5">
    <source>
        <dbReference type="SAM" id="MobiDB-lite"/>
    </source>
</evidence>